<sequence length="233" mass="27315">MSIKMFYYKLGNQSLNISLFFTMISIIISIFLAEHNKPLASCFLLLSLSIFYYMIHLYYFKKSVRLNIKNGYNYGKSGLDVFLIEKASSYTYFFQPDGTANIKIQLKHTLKGPYLVYFENNRVMFMKIRKKNDRSITFTFNDGKVIGHIDPKGKKNIIGEIIFPQNIFKIKRLPNREIVFYNKYRQLAVSKKGWLPLDWSSFFRLNTPVVTFQEKLTSTEKAAILLALVCIER</sequence>
<dbReference type="GeneID" id="92961178"/>
<dbReference type="EMBL" id="CCRF01000061">
    <property type="protein sequence ID" value="CEE01788.1"/>
    <property type="molecule type" value="Genomic_DNA"/>
</dbReference>
<protein>
    <submittedName>
        <fullName evidence="2">Uncharacterized protein</fullName>
    </submittedName>
</protein>
<dbReference type="RefSeq" id="WP_034770514.1">
    <property type="nucleotide sequence ID" value="NZ_CCRF01000061.1"/>
</dbReference>
<dbReference type="AlphaFoldDB" id="A0A090IZD4"/>
<proteinExistence type="predicted"/>
<reference evidence="2 3" key="1">
    <citation type="submission" date="2014-07" db="EMBL/GenBank/DDBJ databases">
        <authorList>
            <person name="Wibberg Daniel"/>
        </authorList>
    </citation>
    <scope>NUCLEOTIDE SEQUENCE [LARGE SCALE GENOMIC DNA]</scope>
</reference>
<gene>
    <name evidence="2" type="ORF">BT1A1_1966</name>
</gene>
<evidence type="ECO:0000313" key="3">
    <source>
        <dbReference type="Proteomes" id="UP000040576"/>
    </source>
</evidence>
<keyword evidence="1" id="KW-0812">Transmembrane</keyword>
<dbReference type="PATRIC" id="fig|35841.6.peg.264"/>
<dbReference type="Proteomes" id="UP000040576">
    <property type="component" value="Unassembled WGS sequence"/>
</dbReference>
<evidence type="ECO:0000313" key="2">
    <source>
        <dbReference type="EMBL" id="CEE01788.1"/>
    </source>
</evidence>
<feature type="transmembrane region" description="Helical" evidence="1">
    <location>
        <begin position="38"/>
        <end position="60"/>
    </location>
</feature>
<keyword evidence="1" id="KW-0472">Membrane</keyword>
<accession>A0A090IZD4</accession>
<keyword evidence="1" id="KW-1133">Transmembrane helix</keyword>
<evidence type="ECO:0000256" key="1">
    <source>
        <dbReference type="SAM" id="Phobius"/>
    </source>
</evidence>
<feature type="transmembrane region" description="Helical" evidence="1">
    <location>
        <begin position="12"/>
        <end position="32"/>
    </location>
</feature>
<keyword evidence="3" id="KW-1185">Reference proteome</keyword>
<name>A0A090IZD4_9BACI</name>
<organism evidence="2 3">
    <name type="scientific">Caldibacillus thermoamylovorans</name>
    <dbReference type="NCBI Taxonomy" id="35841"/>
    <lineage>
        <taxon>Bacteria</taxon>
        <taxon>Bacillati</taxon>
        <taxon>Bacillota</taxon>
        <taxon>Bacilli</taxon>
        <taxon>Bacillales</taxon>
        <taxon>Bacillaceae</taxon>
        <taxon>Caldibacillus</taxon>
    </lineage>
</organism>